<dbReference type="UniPathway" id="UPA00219"/>
<dbReference type="PROSITE" id="PS52029">
    <property type="entry name" value="LD_TPASE"/>
    <property type="match status" value="1"/>
</dbReference>
<dbReference type="PANTHER" id="PTHR30582">
    <property type="entry name" value="L,D-TRANSPEPTIDASE"/>
    <property type="match status" value="1"/>
</dbReference>
<keyword evidence="11" id="KW-1185">Reference proteome</keyword>
<dbReference type="Pfam" id="PF03734">
    <property type="entry name" value="YkuD"/>
    <property type="match status" value="1"/>
</dbReference>
<feature type="compositionally biased region" description="Polar residues" evidence="7">
    <location>
        <begin position="112"/>
        <end position="138"/>
    </location>
</feature>
<comment type="pathway">
    <text evidence="1 6">Cell wall biogenesis; peptidoglycan biosynthesis.</text>
</comment>
<dbReference type="GO" id="GO:0008360">
    <property type="term" value="P:regulation of cell shape"/>
    <property type="evidence" value="ECO:0007669"/>
    <property type="project" value="UniProtKB-UniRule"/>
</dbReference>
<evidence type="ECO:0000313" key="11">
    <source>
        <dbReference type="Proteomes" id="UP000460257"/>
    </source>
</evidence>
<evidence type="ECO:0000256" key="6">
    <source>
        <dbReference type="PROSITE-ProRule" id="PRU01373"/>
    </source>
</evidence>
<dbReference type="PANTHER" id="PTHR30582:SF2">
    <property type="entry name" value="L,D-TRANSPEPTIDASE YCIB-RELATED"/>
    <property type="match status" value="1"/>
</dbReference>
<keyword evidence="2" id="KW-0808">Transferase</keyword>
<comment type="caution">
    <text evidence="10">The sequence shown here is derived from an EMBL/GenBank/DDBJ whole genome shotgun (WGS) entry which is preliminary data.</text>
</comment>
<keyword evidence="8" id="KW-0732">Signal</keyword>
<dbReference type="SUPFAM" id="SSF49265">
    <property type="entry name" value="Fibronectin type III"/>
    <property type="match status" value="1"/>
</dbReference>
<evidence type="ECO:0000256" key="7">
    <source>
        <dbReference type="SAM" id="MobiDB-lite"/>
    </source>
</evidence>
<keyword evidence="4 6" id="KW-0573">Peptidoglycan synthesis</keyword>
<feature type="domain" description="L,D-TPase catalytic" evidence="9">
    <location>
        <begin position="398"/>
        <end position="521"/>
    </location>
</feature>
<keyword evidence="3 6" id="KW-0133">Cell shape</keyword>
<evidence type="ECO:0000256" key="5">
    <source>
        <dbReference type="ARBA" id="ARBA00023316"/>
    </source>
</evidence>
<dbReference type="GO" id="GO:0005576">
    <property type="term" value="C:extracellular region"/>
    <property type="evidence" value="ECO:0007669"/>
    <property type="project" value="TreeGrafter"/>
</dbReference>
<feature type="chain" id="PRO_5026655912" evidence="8">
    <location>
        <begin position="29"/>
        <end position="551"/>
    </location>
</feature>
<gene>
    <name evidence="10" type="ORF">FRC54_00910</name>
</gene>
<feature type="compositionally biased region" description="Low complexity" evidence="7">
    <location>
        <begin position="139"/>
        <end position="150"/>
    </location>
</feature>
<dbReference type="InterPro" id="IPR013783">
    <property type="entry name" value="Ig-like_fold"/>
</dbReference>
<evidence type="ECO:0000256" key="1">
    <source>
        <dbReference type="ARBA" id="ARBA00004752"/>
    </source>
</evidence>
<dbReference type="Gene3D" id="2.40.440.10">
    <property type="entry name" value="L,D-transpeptidase catalytic domain-like"/>
    <property type="match status" value="1"/>
</dbReference>
<dbReference type="InterPro" id="IPR038063">
    <property type="entry name" value="Transpep_catalytic_dom"/>
</dbReference>
<evidence type="ECO:0000256" key="4">
    <source>
        <dbReference type="ARBA" id="ARBA00022984"/>
    </source>
</evidence>
<dbReference type="GO" id="GO:0016740">
    <property type="term" value="F:transferase activity"/>
    <property type="evidence" value="ECO:0007669"/>
    <property type="project" value="UniProtKB-KW"/>
</dbReference>
<keyword evidence="5 6" id="KW-0961">Cell wall biogenesis/degradation</keyword>
<dbReference type="Proteomes" id="UP000460257">
    <property type="component" value="Unassembled WGS sequence"/>
</dbReference>
<accession>A0A6N7IX33</accession>
<feature type="active site" description="Proton donor/acceptor" evidence="6">
    <location>
        <position position="468"/>
    </location>
</feature>
<feature type="compositionally biased region" description="Basic and acidic residues" evidence="7">
    <location>
        <begin position="93"/>
        <end position="111"/>
    </location>
</feature>
<dbReference type="SUPFAM" id="SSF141523">
    <property type="entry name" value="L,D-transpeptidase catalytic domain-like"/>
    <property type="match status" value="1"/>
</dbReference>
<dbReference type="InterPro" id="IPR003961">
    <property type="entry name" value="FN3_dom"/>
</dbReference>
<sequence length="551" mass="61078">MLKNLKKATAVAMTCLTIIAMPGGSALAAENTPVENTNSNTTVPAAETSTNTENNQTQAAESENTNGGTNAGNTQPQNTTEAQDTSNTQDTTKAQDKNKPQDTTKEQDTAKSQDASNTQDTTKPQDTAKSQSKNNNTASGDSNKGKNGSGDAKEIKVCNTKISAKNVKNKVVLTLSHENAKDKQITGYILYKKNSKGKWVRKATIKKTGKTTYTDKSSNRSGKYVYRVRAYYDNGKKIYYGAYSKSVSITIVIVYTAKFTAKPVKANVKLTLSHKSEKGRKITGYVIYKKKSKGKWVRKATVKKKKKGKTTYTDKKVSRKKKNVYRVRAYYKKGKKTYYGSYTKSKSVSAAFKTVTKVVTDVNSPIYGAKLFNGLKYADGSNVSRNSKYYKKPKFSKYVIYVIKSKQFVTVYGVNGSTYYPVKSFICSPGNATPIGTFHIMAQYRWHELMGPCWGQWCSKIVPGIYFHSIFSSKPNNNRTMSVRAYNNLGTTCSHGCVRVQAGSAKWIYDHCPVGTTVVITNKSGYQPLSKPVIAKIPYWHTWDPTDPYAN</sequence>
<feature type="compositionally biased region" description="Polar residues" evidence="7">
    <location>
        <begin position="33"/>
        <end position="43"/>
    </location>
</feature>
<dbReference type="CDD" id="cd16913">
    <property type="entry name" value="YkuD_like"/>
    <property type="match status" value="1"/>
</dbReference>
<feature type="active site" description="Nucleophile" evidence="6">
    <location>
        <position position="497"/>
    </location>
</feature>
<feature type="signal peptide" evidence="8">
    <location>
        <begin position="1"/>
        <end position="28"/>
    </location>
</feature>
<dbReference type="AlphaFoldDB" id="A0A6N7IX33"/>
<evidence type="ECO:0000256" key="8">
    <source>
        <dbReference type="SAM" id="SignalP"/>
    </source>
</evidence>
<feature type="compositionally biased region" description="Low complexity" evidence="7">
    <location>
        <begin position="45"/>
        <end position="80"/>
    </location>
</feature>
<organism evidence="10 11">
    <name type="scientific">Candidatus Weimeria bifida</name>
    <dbReference type="NCBI Taxonomy" id="2599074"/>
    <lineage>
        <taxon>Bacteria</taxon>
        <taxon>Bacillati</taxon>
        <taxon>Bacillota</taxon>
        <taxon>Clostridia</taxon>
        <taxon>Lachnospirales</taxon>
        <taxon>Lachnospiraceae</taxon>
        <taxon>Candidatus Weimeria</taxon>
    </lineage>
</organism>
<feature type="compositionally biased region" description="Polar residues" evidence="7">
    <location>
        <begin position="81"/>
        <end position="92"/>
    </location>
</feature>
<reference evidence="10" key="1">
    <citation type="journal article" date="2020" name="Appl. Environ. Microbiol.">
        <title>Medium-Chain Fatty Acid Synthesis by 'Candidatus Weimeria bifida' gen. nov., sp. nov., and 'Candidatus Pseudoramibacter fermentans' sp. nov.</title>
        <authorList>
            <person name="Scarborough M.J."/>
            <person name="Myers K.S."/>
            <person name="Donohue T.J."/>
            <person name="Noguera D.R."/>
        </authorList>
    </citation>
    <scope>NUCLEOTIDE SEQUENCE</scope>
    <source>
        <strain evidence="10">LCO1.1</strain>
    </source>
</reference>
<dbReference type="InterPro" id="IPR050979">
    <property type="entry name" value="LD-transpeptidase"/>
</dbReference>
<dbReference type="CDD" id="cd00063">
    <property type="entry name" value="FN3"/>
    <property type="match status" value="1"/>
</dbReference>
<evidence type="ECO:0000259" key="9">
    <source>
        <dbReference type="PROSITE" id="PS52029"/>
    </source>
</evidence>
<dbReference type="GO" id="GO:0071972">
    <property type="term" value="F:peptidoglycan L,D-transpeptidase activity"/>
    <property type="evidence" value="ECO:0007669"/>
    <property type="project" value="TreeGrafter"/>
</dbReference>
<protein>
    <submittedName>
        <fullName evidence="10">L,D-transpeptidase family protein</fullName>
    </submittedName>
</protein>
<dbReference type="InterPro" id="IPR036116">
    <property type="entry name" value="FN3_sf"/>
</dbReference>
<dbReference type="GO" id="GO:0071555">
    <property type="term" value="P:cell wall organization"/>
    <property type="evidence" value="ECO:0007669"/>
    <property type="project" value="UniProtKB-UniRule"/>
</dbReference>
<name>A0A6N7IX33_9FIRM</name>
<proteinExistence type="predicted"/>
<dbReference type="InterPro" id="IPR005490">
    <property type="entry name" value="LD_TPept_cat_dom"/>
</dbReference>
<evidence type="ECO:0000313" key="10">
    <source>
        <dbReference type="EMBL" id="MQN00550.1"/>
    </source>
</evidence>
<feature type="region of interest" description="Disordered" evidence="7">
    <location>
        <begin position="30"/>
        <end position="152"/>
    </location>
</feature>
<evidence type="ECO:0000256" key="3">
    <source>
        <dbReference type="ARBA" id="ARBA00022960"/>
    </source>
</evidence>
<dbReference type="GO" id="GO:0018104">
    <property type="term" value="P:peptidoglycan-protein cross-linking"/>
    <property type="evidence" value="ECO:0007669"/>
    <property type="project" value="TreeGrafter"/>
</dbReference>
<dbReference type="EMBL" id="VOGC01000002">
    <property type="protein sequence ID" value="MQN00550.1"/>
    <property type="molecule type" value="Genomic_DNA"/>
</dbReference>
<evidence type="ECO:0000256" key="2">
    <source>
        <dbReference type="ARBA" id="ARBA00022679"/>
    </source>
</evidence>
<dbReference type="Gene3D" id="2.60.40.10">
    <property type="entry name" value="Immunoglobulins"/>
    <property type="match status" value="2"/>
</dbReference>